<evidence type="ECO:0000313" key="2">
    <source>
        <dbReference type="Proteomes" id="UP000767446"/>
    </source>
</evidence>
<sequence length="67" mass="7824">MEIIAEKVTYTLEMDGKFFIIENVPARVCVETGERFFSPETLERLQQIIWAGKKPSRLIETPVFEFT</sequence>
<comment type="caution">
    <text evidence="1">The sequence shown here is derived from an EMBL/GenBank/DDBJ whole genome shotgun (WGS) entry which is preliminary data.</text>
</comment>
<dbReference type="Proteomes" id="UP000767446">
    <property type="component" value="Unassembled WGS sequence"/>
</dbReference>
<dbReference type="EMBL" id="JADQBC010000012">
    <property type="protein sequence ID" value="MBR8826843.1"/>
    <property type="molecule type" value="Genomic_DNA"/>
</dbReference>
<reference evidence="1" key="1">
    <citation type="submission" date="2021-02" db="EMBL/GenBank/DDBJ databases">
        <title>Metagenome analyses of Stigonema ocellatum DSM 106950, Chlorogloea purpurea SAG 13.99 and Gomphosphaeria aponina DSM 107014.</title>
        <authorList>
            <person name="Marter P."/>
            <person name="Huang S."/>
        </authorList>
    </citation>
    <scope>NUCLEOTIDE SEQUENCE</scope>
    <source>
        <strain evidence="1">JP213</strain>
    </source>
</reference>
<name>A0A941JNY2_9CHRO</name>
<dbReference type="AlphaFoldDB" id="A0A941JNY2"/>
<accession>A0A941JNY2</accession>
<protein>
    <submittedName>
        <fullName evidence="1">YgiT-type zinc finger protein</fullName>
    </submittedName>
</protein>
<evidence type="ECO:0000313" key="1">
    <source>
        <dbReference type="EMBL" id="MBR8826843.1"/>
    </source>
</evidence>
<gene>
    <name evidence="1" type="ORF">DSM107014_02890</name>
</gene>
<dbReference type="NCBIfam" id="TIGR03831">
    <property type="entry name" value="YgiT_finger"/>
    <property type="match status" value="1"/>
</dbReference>
<dbReference type="Gene3D" id="3.10.20.860">
    <property type="match status" value="1"/>
</dbReference>
<dbReference type="InterPro" id="IPR022453">
    <property type="entry name" value="Znf_MqsA-type"/>
</dbReference>
<organism evidence="1 2">
    <name type="scientific">Gomphosphaeria aponina SAG 52.96 = DSM 107014</name>
    <dbReference type="NCBI Taxonomy" id="1521640"/>
    <lineage>
        <taxon>Bacteria</taxon>
        <taxon>Bacillati</taxon>
        <taxon>Cyanobacteriota</taxon>
        <taxon>Cyanophyceae</taxon>
        <taxon>Oscillatoriophycideae</taxon>
        <taxon>Chroococcales</taxon>
        <taxon>Gomphosphaeriaceae</taxon>
        <taxon>Gomphosphaeria</taxon>
    </lineage>
</organism>
<proteinExistence type="predicted"/>